<feature type="non-terminal residue" evidence="5">
    <location>
        <position position="1"/>
    </location>
</feature>
<feature type="transmembrane region" description="Helical" evidence="3">
    <location>
        <begin position="744"/>
        <end position="763"/>
    </location>
</feature>
<sequence>MYKVLSKLDLHSKFQNFSTIQNCGSYSRMGSTSLAASGIVLEPLTRDNYDNWSALVKNYLTGKGLWGIVSYVSEISVKPKSASEIWKRKNAKALHIIQLACGSEILPQIRDLGNAKDAWNRLGALYSSQLKADPDIEQGVVDDSLLHNKPLHRYIESGEWNDAKSIINKDDKAIFSTSSTGRTVLHVAVIAGHQHIVENLVKLGKEKLVKMQDNFDYTALALAADLTGNVKIAECMVQKKGGKDLLTMKTKGDEIPVLLSAARGHKQMTRYLYHRTQIHAFLDKNSHHGVLLLTRCITAEIFDVALSLIHRIPQLPLTHESDGLRPLYALARMPSAFPSGCGFGRLQRLIYNTLRLERVEIKLQNSCGITIRIVPDVAQVEGLHVAQEERQYNTSFAGRFCRVALNFPPVKLLGRLLIFVLLLLQNCILLKFSSGTTQPIQLILPGISEIYEQKKTHHLVLEILNCLCQRISEYKESQLREASAYDAMLQAAKLGIIEFIDAMRKANPDLLWAIDKNKRGIFSHAILNRRKDVFQLINGVNGRKEIIKCRADAFGNTLLHLAGYLGPSSDLDRRSGAALQMQRELQWFKAVEKIVHPKCKEDKNADGKKPRELFSESHEEMVKAGEKWAKDTASSFTLVGTLITTIMFAAAFTVPGGNNQETGVPIFLPDHIFTLFIIADAISLFTSSTSVLLFIGILTSRYAEKDFLQTLPLKLLFGLVALFLSVVAMMVAFCASLAMMLKGYQRVIIAAMSLGCIPVIVLVPSQLRLFLEIFNSTVYATYVK</sequence>
<dbReference type="Pfam" id="PF13962">
    <property type="entry name" value="PGG"/>
    <property type="match status" value="1"/>
</dbReference>
<organism evidence="5 6">
    <name type="scientific">Mucuna pruriens</name>
    <name type="common">Velvet bean</name>
    <name type="synonym">Dolichos pruriens</name>
    <dbReference type="NCBI Taxonomy" id="157652"/>
    <lineage>
        <taxon>Eukaryota</taxon>
        <taxon>Viridiplantae</taxon>
        <taxon>Streptophyta</taxon>
        <taxon>Embryophyta</taxon>
        <taxon>Tracheophyta</taxon>
        <taxon>Spermatophyta</taxon>
        <taxon>Magnoliopsida</taxon>
        <taxon>eudicotyledons</taxon>
        <taxon>Gunneridae</taxon>
        <taxon>Pentapetalae</taxon>
        <taxon>rosids</taxon>
        <taxon>fabids</taxon>
        <taxon>Fabales</taxon>
        <taxon>Fabaceae</taxon>
        <taxon>Papilionoideae</taxon>
        <taxon>50 kb inversion clade</taxon>
        <taxon>NPAAA clade</taxon>
        <taxon>indigoferoid/millettioid clade</taxon>
        <taxon>Phaseoleae</taxon>
        <taxon>Mucuna</taxon>
    </lineage>
</organism>
<dbReference type="OrthoDB" id="1880601at2759"/>
<feature type="transmembrane region" description="Helical" evidence="3">
    <location>
        <begin position="412"/>
        <end position="432"/>
    </location>
</feature>
<evidence type="ECO:0000313" key="5">
    <source>
        <dbReference type="EMBL" id="RDX89455.1"/>
    </source>
</evidence>
<dbReference type="GO" id="GO:0005886">
    <property type="term" value="C:plasma membrane"/>
    <property type="evidence" value="ECO:0007669"/>
    <property type="project" value="UniProtKB-SubCell"/>
</dbReference>
<dbReference type="InterPro" id="IPR026961">
    <property type="entry name" value="PGG_dom"/>
</dbReference>
<dbReference type="InterPro" id="IPR036770">
    <property type="entry name" value="Ankyrin_rpt-contain_sf"/>
</dbReference>
<protein>
    <recommendedName>
        <fullName evidence="4">PGG domain-containing protein</fullName>
    </recommendedName>
</protein>
<dbReference type="AlphaFoldDB" id="A0A371GFX1"/>
<accession>A0A371GFX1</accession>
<feature type="transmembrane region" description="Helical" evidence="3">
    <location>
        <begin position="633"/>
        <end position="652"/>
    </location>
</feature>
<dbReference type="PANTHER" id="PTHR24177:SF329">
    <property type="entry name" value="ANKYRIN REPEAT PROTEIN"/>
    <property type="match status" value="1"/>
</dbReference>
<proteinExistence type="predicted"/>
<dbReference type="Pfam" id="PF12796">
    <property type="entry name" value="Ank_2"/>
    <property type="match status" value="1"/>
</dbReference>
<comment type="caution">
    <text evidence="5">The sequence shown here is derived from an EMBL/GenBank/DDBJ whole genome shotgun (WGS) entry which is preliminary data.</text>
</comment>
<dbReference type="InterPro" id="IPR002110">
    <property type="entry name" value="Ankyrin_rpt"/>
</dbReference>
<dbReference type="STRING" id="157652.A0A371GFX1"/>
<feature type="transmembrane region" description="Helical" evidence="3">
    <location>
        <begin position="715"/>
        <end position="738"/>
    </location>
</feature>
<evidence type="ECO:0000256" key="2">
    <source>
        <dbReference type="PROSITE-ProRule" id="PRU00023"/>
    </source>
</evidence>
<feature type="domain" description="PGG" evidence="4">
    <location>
        <begin position="626"/>
        <end position="739"/>
    </location>
</feature>
<dbReference type="PROSITE" id="PS50088">
    <property type="entry name" value="ANK_REPEAT"/>
    <property type="match status" value="1"/>
</dbReference>
<dbReference type="Gene3D" id="1.25.40.20">
    <property type="entry name" value="Ankyrin repeat-containing domain"/>
    <property type="match status" value="1"/>
</dbReference>
<evidence type="ECO:0000259" key="4">
    <source>
        <dbReference type="Pfam" id="PF13962"/>
    </source>
</evidence>
<feature type="repeat" description="ANK" evidence="2">
    <location>
        <begin position="180"/>
        <end position="204"/>
    </location>
</feature>
<reference evidence="5" key="1">
    <citation type="submission" date="2018-05" db="EMBL/GenBank/DDBJ databases">
        <title>Draft genome of Mucuna pruriens seed.</title>
        <authorList>
            <person name="Nnadi N.E."/>
            <person name="Vos R."/>
            <person name="Hasami M.H."/>
            <person name="Devisetty U.K."/>
            <person name="Aguiy J.C."/>
        </authorList>
    </citation>
    <scope>NUCLEOTIDE SEQUENCE [LARGE SCALE GENOMIC DNA]</scope>
    <source>
        <strain evidence="5">JCA_2017</strain>
    </source>
</reference>
<gene>
    <name evidence="5" type="ORF">CR513_28818</name>
</gene>
<comment type="subcellular location">
    <subcellularLocation>
        <location evidence="1">Cell membrane</location>
        <topology evidence="1">Peripheral membrane protein</topology>
        <orientation evidence="1">Cytoplasmic side</orientation>
    </subcellularLocation>
</comment>
<dbReference type="EMBL" id="QJKJ01005666">
    <property type="protein sequence ID" value="RDX89455.1"/>
    <property type="molecule type" value="Genomic_DNA"/>
</dbReference>
<dbReference type="PROSITE" id="PS50297">
    <property type="entry name" value="ANK_REP_REGION"/>
    <property type="match status" value="1"/>
</dbReference>
<dbReference type="Proteomes" id="UP000257109">
    <property type="component" value="Unassembled WGS sequence"/>
</dbReference>
<evidence type="ECO:0000256" key="3">
    <source>
        <dbReference type="SAM" id="Phobius"/>
    </source>
</evidence>
<keyword evidence="3" id="KW-0472">Membrane</keyword>
<keyword evidence="2" id="KW-0040">ANK repeat</keyword>
<keyword evidence="3" id="KW-1133">Transmembrane helix</keyword>
<evidence type="ECO:0000256" key="1">
    <source>
        <dbReference type="ARBA" id="ARBA00004413"/>
    </source>
</evidence>
<name>A0A371GFX1_MUCPR</name>
<dbReference type="PANTHER" id="PTHR24177">
    <property type="entry name" value="CASKIN"/>
    <property type="match status" value="1"/>
</dbReference>
<dbReference type="Pfam" id="PF14223">
    <property type="entry name" value="Retrotran_gag_2"/>
    <property type="match status" value="1"/>
</dbReference>
<feature type="transmembrane region" description="Helical" evidence="3">
    <location>
        <begin position="672"/>
        <end position="695"/>
    </location>
</feature>
<evidence type="ECO:0000313" key="6">
    <source>
        <dbReference type="Proteomes" id="UP000257109"/>
    </source>
</evidence>
<keyword evidence="3" id="KW-0812">Transmembrane</keyword>
<dbReference type="SMART" id="SM00248">
    <property type="entry name" value="ANK"/>
    <property type="match status" value="2"/>
</dbReference>
<keyword evidence="6" id="KW-1185">Reference proteome</keyword>
<dbReference type="SUPFAM" id="SSF48403">
    <property type="entry name" value="Ankyrin repeat"/>
    <property type="match status" value="1"/>
</dbReference>